<dbReference type="Proteomes" id="UP000000644">
    <property type="component" value="Plasmid pPNAP07"/>
</dbReference>
<gene>
    <name evidence="2" type="ordered locus">Pnap_4997</name>
</gene>
<feature type="region of interest" description="Disordered" evidence="1">
    <location>
        <begin position="15"/>
        <end position="40"/>
    </location>
</feature>
<dbReference type="RefSeq" id="WP_011798611.1">
    <property type="nucleotide sequence ID" value="NC_008763.1"/>
</dbReference>
<evidence type="ECO:0008006" key="4">
    <source>
        <dbReference type="Google" id="ProtNLM"/>
    </source>
</evidence>
<protein>
    <recommendedName>
        <fullName evidence="4">Mobilization protein</fullName>
    </recommendedName>
</protein>
<accession>A1VX67</accession>
<dbReference type="KEGG" id="pna:Pnap_4997"/>
<dbReference type="AlphaFoldDB" id="A1VX67"/>
<reference evidence="3" key="1">
    <citation type="journal article" date="2009" name="Environ. Microbiol.">
        <title>The genome of Polaromonas naphthalenivorans strain CJ2, isolated from coal tar-contaminated sediment, reveals physiological and metabolic versatility and evolution through extensive horizontal gene transfer.</title>
        <authorList>
            <person name="Yagi J.M."/>
            <person name="Sims D."/>
            <person name="Brettin T."/>
            <person name="Bruce D."/>
            <person name="Madsen E.L."/>
        </authorList>
    </citation>
    <scope>NUCLEOTIDE SEQUENCE [LARGE SCALE GENOMIC DNA]</scope>
    <source>
        <strain evidence="3">CJ2</strain>
        <plasmid evidence="3">Plasmid pPNAP07</plasmid>
    </source>
</reference>
<name>A1VX67_POLNA</name>
<evidence type="ECO:0000256" key="1">
    <source>
        <dbReference type="SAM" id="MobiDB-lite"/>
    </source>
</evidence>
<feature type="compositionally biased region" description="Basic and acidic residues" evidence="1">
    <location>
        <begin position="23"/>
        <end position="40"/>
    </location>
</feature>
<sequence>MAKIEETIETLKLKLQQAKARKQKSDARKKLQERKTTHANDTRKKILLGAYMLDRMGKNEAAKLKMISQLDEYLTRADDRELFGLSPLPAAPAVEPAQT</sequence>
<dbReference type="OrthoDB" id="9157369at2"/>
<proteinExistence type="predicted"/>
<evidence type="ECO:0000313" key="2">
    <source>
        <dbReference type="EMBL" id="ABM40245.1"/>
    </source>
</evidence>
<geneLocation type="plasmid" evidence="2 3">
    <name>pPNAP07</name>
</geneLocation>
<dbReference type="HOGENOM" id="CLU_170832_0_0_4"/>
<keyword evidence="3" id="KW-1185">Reference proteome</keyword>
<dbReference type="EMBL" id="CP000536">
    <property type="protein sequence ID" value="ABM40245.1"/>
    <property type="molecule type" value="Genomic_DNA"/>
</dbReference>
<evidence type="ECO:0000313" key="3">
    <source>
        <dbReference type="Proteomes" id="UP000000644"/>
    </source>
</evidence>
<keyword evidence="2" id="KW-0614">Plasmid</keyword>
<organism evidence="2 3">
    <name type="scientific">Polaromonas naphthalenivorans (strain CJ2)</name>
    <dbReference type="NCBI Taxonomy" id="365044"/>
    <lineage>
        <taxon>Bacteria</taxon>
        <taxon>Pseudomonadati</taxon>
        <taxon>Pseudomonadota</taxon>
        <taxon>Betaproteobacteria</taxon>
        <taxon>Burkholderiales</taxon>
        <taxon>Comamonadaceae</taxon>
        <taxon>Polaromonas</taxon>
    </lineage>
</organism>